<dbReference type="SUPFAM" id="SSF143100">
    <property type="entry name" value="TTHA1013/TTHA0281-like"/>
    <property type="match status" value="1"/>
</dbReference>
<evidence type="ECO:0000313" key="1">
    <source>
        <dbReference type="EMBL" id="MDQ0189603.1"/>
    </source>
</evidence>
<keyword evidence="2" id="KW-1185">Reference proteome</keyword>
<gene>
    <name evidence="1" type="ORF">J2S03_001448</name>
</gene>
<reference evidence="1 2" key="1">
    <citation type="submission" date="2023-07" db="EMBL/GenBank/DDBJ databases">
        <title>Genomic Encyclopedia of Type Strains, Phase IV (KMG-IV): sequencing the most valuable type-strain genomes for metagenomic binning, comparative biology and taxonomic classification.</title>
        <authorList>
            <person name="Goeker M."/>
        </authorList>
    </citation>
    <scope>NUCLEOTIDE SEQUENCE [LARGE SCALE GENOMIC DNA]</scope>
    <source>
        <strain evidence="1 2">DSM 4006</strain>
    </source>
</reference>
<dbReference type="Gene3D" id="3.30.160.250">
    <property type="match status" value="1"/>
</dbReference>
<dbReference type="EMBL" id="JAUSTP010000009">
    <property type="protein sequence ID" value="MDQ0189603.1"/>
    <property type="molecule type" value="Genomic_DNA"/>
</dbReference>
<name>A0ABT9XIK3_9BACL</name>
<evidence type="ECO:0000313" key="2">
    <source>
        <dbReference type="Proteomes" id="UP001232973"/>
    </source>
</evidence>
<proteinExistence type="predicted"/>
<comment type="caution">
    <text evidence="1">The sequence shown here is derived from an EMBL/GenBank/DDBJ whole genome shotgun (WGS) entry which is preliminary data.</text>
</comment>
<protein>
    <submittedName>
        <fullName evidence="1">RNase H-like HicB family nuclease</fullName>
    </submittedName>
</protein>
<dbReference type="RefSeq" id="WP_274454540.1">
    <property type="nucleotide sequence ID" value="NZ_CP067097.1"/>
</dbReference>
<organism evidence="1 2">
    <name type="scientific">Alicyclobacillus cycloheptanicus</name>
    <dbReference type="NCBI Taxonomy" id="1457"/>
    <lineage>
        <taxon>Bacteria</taxon>
        <taxon>Bacillati</taxon>
        <taxon>Bacillota</taxon>
        <taxon>Bacilli</taxon>
        <taxon>Bacillales</taxon>
        <taxon>Alicyclobacillaceae</taxon>
        <taxon>Alicyclobacillus</taxon>
    </lineage>
</organism>
<dbReference type="InterPro" id="IPR035069">
    <property type="entry name" value="TTHA1013/TTHA0281-like"/>
</dbReference>
<sequence length="72" mass="8566">MAEQKLELHITLYPMPDGMYLATCAEIPPCQILRQNKEHAFTDARKFIKQFLEEREREGRPFTLPEIRTVQF</sequence>
<dbReference type="Proteomes" id="UP001232973">
    <property type="component" value="Unassembled WGS sequence"/>
</dbReference>
<accession>A0ABT9XIK3</accession>